<organism evidence="2 3">
    <name type="scientific">Massilia horti</name>
    <dbReference type="NCBI Taxonomy" id="2562153"/>
    <lineage>
        <taxon>Bacteria</taxon>
        <taxon>Pseudomonadati</taxon>
        <taxon>Pseudomonadota</taxon>
        <taxon>Betaproteobacteria</taxon>
        <taxon>Burkholderiales</taxon>
        <taxon>Oxalobacteraceae</taxon>
        <taxon>Telluria group</taxon>
        <taxon>Massilia</taxon>
    </lineage>
</organism>
<dbReference type="Proteomes" id="UP000297258">
    <property type="component" value="Unassembled WGS sequence"/>
</dbReference>
<sequence>MKDTDRFLHIVCPRQMRWNPLFLAGCTIFVLSVALRRNPGLLLSFSSVVMAVFLLIALTIIYRNVVFRDELVLVKEGATEWPKSSFSLRCEDIIAVRERPASASMLGPFSAEAKKEFLGFGEGNLLIETRFGTYPFGVGLTPAGVVATIQKIEAFRHS</sequence>
<name>A0A4Y9T3C7_9BURK</name>
<gene>
    <name evidence="2" type="ORF">E4O92_09520</name>
</gene>
<keyword evidence="3" id="KW-1185">Reference proteome</keyword>
<protein>
    <recommendedName>
        <fullName evidence="4">PH domain-containing protein</fullName>
    </recommendedName>
</protein>
<proteinExistence type="predicted"/>
<evidence type="ECO:0008006" key="4">
    <source>
        <dbReference type="Google" id="ProtNLM"/>
    </source>
</evidence>
<keyword evidence="1" id="KW-0472">Membrane</keyword>
<reference evidence="2 3" key="1">
    <citation type="submission" date="2019-03" db="EMBL/GenBank/DDBJ databases">
        <title>Draft genome of Massilia hortus sp. nov., a novel bacterial species of the Oxalobacteraceae family.</title>
        <authorList>
            <person name="Peta V."/>
            <person name="Raths R."/>
            <person name="Bucking H."/>
        </authorList>
    </citation>
    <scope>NUCLEOTIDE SEQUENCE [LARGE SCALE GENOMIC DNA]</scope>
    <source>
        <strain evidence="2 3">ONC3</strain>
    </source>
</reference>
<feature type="transmembrane region" description="Helical" evidence="1">
    <location>
        <begin position="41"/>
        <end position="62"/>
    </location>
</feature>
<dbReference type="EMBL" id="SPUM01000055">
    <property type="protein sequence ID" value="TFW32542.1"/>
    <property type="molecule type" value="Genomic_DNA"/>
</dbReference>
<keyword evidence="1" id="KW-1133">Transmembrane helix</keyword>
<evidence type="ECO:0000313" key="3">
    <source>
        <dbReference type="Proteomes" id="UP000297258"/>
    </source>
</evidence>
<accession>A0A4Y9T3C7</accession>
<comment type="caution">
    <text evidence="2">The sequence shown here is derived from an EMBL/GenBank/DDBJ whole genome shotgun (WGS) entry which is preliminary data.</text>
</comment>
<keyword evidence="1" id="KW-0812">Transmembrane</keyword>
<feature type="transmembrane region" description="Helical" evidence="1">
    <location>
        <begin position="18"/>
        <end position="35"/>
    </location>
</feature>
<evidence type="ECO:0000256" key="1">
    <source>
        <dbReference type="SAM" id="Phobius"/>
    </source>
</evidence>
<dbReference type="RefSeq" id="WP_135189524.1">
    <property type="nucleotide sequence ID" value="NZ_SPUM01000055.1"/>
</dbReference>
<dbReference type="AlphaFoldDB" id="A0A4Y9T3C7"/>
<dbReference type="OrthoDB" id="8751888at2"/>
<evidence type="ECO:0000313" key="2">
    <source>
        <dbReference type="EMBL" id="TFW32542.1"/>
    </source>
</evidence>